<proteinExistence type="predicted"/>
<dbReference type="EMBL" id="JAECZO010000081">
    <property type="protein sequence ID" value="KAK7196622.1"/>
    <property type="molecule type" value="Genomic_DNA"/>
</dbReference>
<dbReference type="PROSITE" id="PS50076">
    <property type="entry name" value="DNAJ_2"/>
    <property type="match status" value="1"/>
</dbReference>
<feature type="transmembrane region" description="Helical" evidence="1">
    <location>
        <begin position="297"/>
        <end position="318"/>
    </location>
</feature>
<gene>
    <name evidence="3" type="ORF">NESM_000601000</name>
</gene>
<keyword evidence="1" id="KW-0472">Membrane</keyword>
<feature type="transmembrane region" description="Helical" evidence="1">
    <location>
        <begin position="601"/>
        <end position="623"/>
    </location>
</feature>
<organism evidence="3 4">
    <name type="scientific">Novymonas esmeraldas</name>
    <dbReference type="NCBI Taxonomy" id="1808958"/>
    <lineage>
        <taxon>Eukaryota</taxon>
        <taxon>Discoba</taxon>
        <taxon>Euglenozoa</taxon>
        <taxon>Kinetoplastea</taxon>
        <taxon>Metakinetoplastina</taxon>
        <taxon>Trypanosomatida</taxon>
        <taxon>Trypanosomatidae</taxon>
        <taxon>Novymonas</taxon>
    </lineage>
</organism>
<dbReference type="Proteomes" id="UP001430356">
    <property type="component" value="Unassembled WGS sequence"/>
</dbReference>
<dbReference type="PANTHER" id="PTHR24074">
    <property type="entry name" value="CO-CHAPERONE PROTEIN DJLA"/>
    <property type="match status" value="1"/>
</dbReference>
<keyword evidence="1" id="KW-1133">Transmembrane helix</keyword>
<evidence type="ECO:0000313" key="3">
    <source>
        <dbReference type="EMBL" id="KAK7196622.1"/>
    </source>
</evidence>
<feature type="transmembrane region" description="Helical" evidence="1">
    <location>
        <begin position="63"/>
        <end position="82"/>
    </location>
</feature>
<evidence type="ECO:0000259" key="2">
    <source>
        <dbReference type="PROSITE" id="PS50076"/>
    </source>
</evidence>
<dbReference type="Gene3D" id="1.10.287.110">
    <property type="entry name" value="DnaJ domain"/>
    <property type="match status" value="1"/>
</dbReference>
<evidence type="ECO:0000313" key="4">
    <source>
        <dbReference type="Proteomes" id="UP001430356"/>
    </source>
</evidence>
<dbReference type="SMART" id="SM00271">
    <property type="entry name" value="DnaJ"/>
    <property type="match status" value="1"/>
</dbReference>
<feature type="transmembrane region" description="Helical" evidence="1">
    <location>
        <begin position="229"/>
        <end position="245"/>
    </location>
</feature>
<keyword evidence="1" id="KW-0812">Transmembrane</keyword>
<accession>A0AAW0ER50</accession>
<sequence>MLGMRRVFVVKAKADTGTRLVTPPDEEAAAHADLAGEWLDCCLREYLERKRIFDNRFRTRAQLILRIAALLVLFLAALWGVWPMWRVLVDVETDVYYKALEVPSTATPAEVTRAYRSMVKRWHPDHNPTCGQLCRDKMERIKEAYDMLLARGDHSQTLANQYHESLMTLRSLLSFRGFQISGNAAMNVYMMLLRLYPASARNTVALRLSCTVSILVFCTVHETLYVSGFSLQTVIQLFFFVYSMAKTSAQEQVMEEVRRNSYFDVVRDGVVLLSSAGVATGVLWWRERVAVSMEEAFRLLYGSIYVMSFLYTFSPNIYDNFMMRKCSLPLPYLDMATARFSWFRCATSELLFLVDDLFVFTCRIPSPHRVVVYTVHFVSLCQLLTLPWDAPITKGRASVKALPARASGESSPPAPAASDAARAAALTDANAATLSEPGHFVESYVTKEEQDVFADLDSENVAWADIVSVKYKALVTGLAKGHLQQRGQAADAIDMAPSADLQSVMIVAFSRGGAGAAAAGATAGTAAPPQRVDIVSQVRDPEMSRLLAIERGPKMMFPPRPNMPWNLDAAREEYRRRLGAAAPWTSAQLWRRRVPSTAAGTWTWLAVVVCAWLALAVAAALAAPSPHSVVLSSRGLDASLRPQLFARFIGALPPGHFTNALSGGLLTVARLPLLTLDWWEAGATLGFVR</sequence>
<dbReference type="PRINTS" id="PR00625">
    <property type="entry name" value="JDOMAIN"/>
</dbReference>
<dbReference type="Pfam" id="PF00226">
    <property type="entry name" value="DnaJ"/>
    <property type="match status" value="1"/>
</dbReference>
<dbReference type="InterPro" id="IPR001623">
    <property type="entry name" value="DnaJ_domain"/>
</dbReference>
<dbReference type="InterPro" id="IPR050817">
    <property type="entry name" value="DjlA_DnaK_co-chaperone"/>
</dbReference>
<name>A0AAW0ER50_9TRYP</name>
<dbReference type="CDD" id="cd06257">
    <property type="entry name" value="DnaJ"/>
    <property type="match status" value="1"/>
</dbReference>
<feature type="transmembrane region" description="Helical" evidence="1">
    <location>
        <begin position="265"/>
        <end position="285"/>
    </location>
</feature>
<reference evidence="3 4" key="1">
    <citation type="journal article" date="2021" name="MBio">
        <title>A New Model Trypanosomatid, Novymonas esmeraldas: Genomic Perception of Its 'Candidatus Pandoraea novymonadis' Endosymbiont.</title>
        <authorList>
            <person name="Zakharova A."/>
            <person name="Saura A."/>
            <person name="Butenko A."/>
            <person name="Podesvova L."/>
            <person name="Warmusova S."/>
            <person name="Kostygov A.Y."/>
            <person name="Nenarokova A."/>
            <person name="Lukes J."/>
            <person name="Opperdoes F.R."/>
            <person name="Yurchenko V."/>
        </authorList>
    </citation>
    <scope>NUCLEOTIDE SEQUENCE [LARGE SCALE GENOMIC DNA]</scope>
    <source>
        <strain evidence="3 4">E262AT.01</strain>
    </source>
</reference>
<dbReference type="InterPro" id="IPR036869">
    <property type="entry name" value="J_dom_sf"/>
</dbReference>
<keyword evidence="4" id="KW-1185">Reference proteome</keyword>
<comment type="caution">
    <text evidence="3">The sequence shown here is derived from an EMBL/GenBank/DDBJ whole genome shotgun (WGS) entry which is preliminary data.</text>
</comment>
<protein>
    <submittedName>
        <fullName evidence="3">DnaJ domain containing protein</fullName>
    </submittedName>
</protein>
<dbReference type="AlphaFoldDB" id="A0AAW0ER50"/>
<dbReference type="SUPFAM" id="SSF46565">
    <property type="entry name" value="Chaperone J-domain"/>
    <property type="match status" value="1"/>
</dbReference>
<evidence type="ECO:0000256" key="1">
    <source>
        <dbReference type="SAM" id="Phobius"/>
    </source>
</evidence>
<feature type="domain" description="J" evidence="2">
    <location>
        <begin position="95"/>
        <end position="163"/>
    </location>
</feature>